<evidence type="ECO:0000313" key="3">
    <source>
        <dbReference type="Proteomes" id="UP000324222"/>
    </source>
</evidence>
<dbReference type="EMBL" id="VSRR010002715">
    <property type="protein sequence ID" value="MPC32885.1"/>
    <property type="molecule type" value="Genomic_DNA"/>
</dbReference>
<keyword evidence="3" id="KW-1185">Reference proteome</keyword>
<name>A0A5B7EHL2_PORTR</name>
<gene>
    <name evidence="2" type="ORF">E2C01_026218</name>
</gene>
<organism evidence="2 3">
    <name type="scientific">Portunus trituberculatus</name>
    <name type="common">Swimming crab</name>
    <name type="synonym">Neptunus trituberculatus</name>
    <dbReference type="NCBI Taxonomy" id="210409"/>
    <lineage>
        <taxon>Eukaryota</taxon>
        <taxon>Metazoa</taxon>
        <taxon>Ecdysozoa</taxon>
        <taxon>Arthropoda</taxon>
        <taxon>Crustacea</taxon>
        <taxon>Multicrustacea</taxon>
        <taxon>Malacostraca</taxon>
        <taxon>Eumalacostraca</taxon>
        <taxon>Eucarida</taxon>
        <taxon>Decapoda</taxon>
        <taxon>Pleocyemata</taxon>
        <taxon>Brachyura</taxon>
        <taxon>Eubrachyura</taxon>
        <taxon>Portunoidea</taxon>
        <taxon>Portunidae</taxon>
        <taxon>Portuninae</taxon>
        <taxon>Portunus</taxon>
    </lineage>
</organism>
<comment type="caution">
    <text evidence="2">The sequence shown here is derived from an EMBL/GenBank/DDBJ whole genome shotgun (WGS) entry which is preliminary data.</text>
</comment>
<accession>A0A5B7EHL2</accession>
<evidence type="ECO:0000313" key="2">
    <source>
        <dbReference type="EMBL" id="MPC32885.1"/>
    </source>
</evidence>
<dbReference type="Proteomes" id="UP000324222">
    <property type="component" value="Unassembled WGS sequence"/>
</dbReference>
<evidence type="ECO:0000256" key="1">
    <source>
        <dbReference type="SAM" id="MobiDB-lite"/>
    </source>
</evidence>
<sequence length="65" mass="7291">MMVMVSTRGSDHDTRWKYAARRSNSSPHSPAAVIIIISLNEHPYLGSPSRRVPSERQVRSCRTPG</sequence>
<feature type="region of interest" description="Disordered" evidence="1">
    <location>
        <begin position="46"/>
        <end position="65"/>
    </location>
</feature>
<protein>
    <submittedName>
        <fullName evidence="2">Uncharacterized protein</fullName>
    </submittedName>
</protein>
<proteinExistence type="predicted"/>
<reference evidence="2 3" key="1">
    <citation type="submission" date="2019-05" db="EMBL/GenBank/DDBJ databases">
        <title>Another draft genome of Portunus trituberculatus and its Hox gene families provides insights of decapod evolution.</title>
        <authorList>
            <person name="Jeong J.-H."/>
            <person name="Song I."/>
            <person name="Kim S."/>
            <person name="Choi T."/>
            <person name="Kim D."/>
            <person name="Ryu S."/>
            <person name="Kim W."/>
        </authorList>
    </citation>
    <scope>NUCLEOTIDE SEQUENCE [LARGE SCALE GENOMIC DNA]</scope>
    <source>
        <tissue evidence="2">Muscle</tissue>
    </source>
</reference>
<dbReference type="AlphaFoldDB" id="A0A5B7EHL2"/>